<dbReference type="AlphaFoldDB" id="A0A495SPF6"/>
<protein>
    <submittedName>
        <fullName evidence="2">Uncharacterized protein</fullName>
    </submittedName>
</protein>
<keyword evidence="1" id="KW-0812">Transmembrane</keyword>
<dbReference type="OrthoDB" id="1264113at2"/>
<organism evidence="2 3">
    <name type="scientific">Chryseobacterium defluvii</name>
    <dbReference type="NCBI Taxonomy" id="160396"/>
    <lineage>
        <taxon>Bacteria</taxon>
        <taxon>Pseudomonadati</taxon>
        <taxon>Bacteroidota</taxon>
        <taxon>Flavobacteriia</taxon>
        <taxon>Flavobacteriales</taxon>
        <taxon>Weeksellaceae</taxon>
        <taxon>Chryseobacterium group</taxon>
        <taxon>Chryseobacterium</taxon>
    </lineage>
</organism>
<comment type="caution">
    <text evidence="2">The sequence shown here is derived from an EMBL/GenBank/DDBJ whole genome shotgun (WGS) entry which is preliminary data.</text>
</comment>
<reference evidence="2 3" key="1">
    <citation type="submission" date="2018-10" db="EMBL/GenBank/DDBJ databases">
        <title>Genomic Encyclopedia of Archaeal and Bacterial Type Strains, Phase II (KMG-II): from individual species to whole genera.</title>
        <authorList>
            <person name="Goeker M."/>
        </authorList>
    </citation>
    <scope>NUCLEOTIDE SEQUENCE [LARGE SCALE GENOMIC DNA]</scope>
    <source>
        <strain evidence="2 3">DSM 14219</strain>
    </source>
</reference>
<dbReference type="Proteomes" id="UP000272428">
    <property type="component" value="Unassembled WGS sequence"/>
</dbReference>
<evidence type="ECO:0000313" key="2">
    <source>
        <dbReference type="EMBL" id="RKT01917.1"/>
    </source>
</evidence>
<feature type="transmembrane region" description="Helical" evidence="1">
    <location>
        <begin position="64"/>
        <end position="83"/>
    </location>
</feature>
<dbReference type="EMBL" id="RBXB01000001">
    <property type="protein sequence ID" value="RKT01917.1"/>
    <property type="molecule type" value="Genomic_DNA"/>
</dbReference>
<feature type="transmembrane region" description="Helical" evidence="1">
    <location>
        <begin position="95"/>
        <end position="115"/>
    </location>
</feature>
<evidence type="ECO:0000313" key="3">
    <source>
        <dbReference type="Proteomes" id="UP000272428"/>
    </source>
</evidence>
<feature type="transmembrane region" description="Helical" evidence="1">
    <location>
        <begin position="38"/>
        <end position="57"/>
    </location>
</feature>
<accession>A0A495SPF6</accession>
<feature type="transmembrane region" description="Helical" evidence="1">
    <location>
        <begin position="12"/>
        <end position="32"/>
    </location>
</feature>
<keyword evidence="3" id="KW-1185">Reference proteome</keyword>
<name>A0A495SPF6_9FLAO</name>
<gene>
    <name evidence="2" type="ORF">BCF58_1143</name>
</gene>
<sequence>MKNLIRITSIISYFSIILAGQMIGLPFILWLIFTVFDFGNIDQLFAIFGIIGIALNFIKWKNKISVTIISLILMLSPIASRLIQTPIKMFDYLAFKVPLIIFILTYIIFIIMNTIERKKSFSSR</sequence>
<evidence type="ECO:0000256" key="1">
    <source>
        <dbReference type="SAM" id="Phobius"/>
    </source>
</evidence>
<keyword evidence="1" id="KW-0472">Membrane</keyword>
<dbReference type="RefSeq" id="WP_121460795.1">
    <property type="nucleotide sequence ID" value="NZ_RBXB01000001.1"/>
</dbReference>
<proteinExistence type="predicted"/>
<keyword evidence="1" id="KW-1133">Transmembrane helix</keyword>